<dbReference type="PANTHER" id="PTHR13234">
    <property type="entry name" value="GAMMA-INTERFERON INDUCIBLE LYSOSOMAL THIOL REDUCTASE GILT"/>
    <property type="match status" value="1"/>
</dbReference>
<dbReference type="Pfam" id="PF03227">
    <property type="entry name" value="GILT"/>
    <property type="match status" value="1"/>
</dbReference>
<evidence type="ECO:0000256" key="1">
    <source>
        <dbReference type="ARBA" id="ARBA00004613"/>
    </source>
</evidence>
<sequence length="265" mass="29231">MKHARFRSLLIGMAVVYMRHGPPSGMCASLTKDSMEPESRNVEIYRSVDGHQQQTEHGTSSSTSGKNQIEIANPNDPVVKTNYFVSVSVVKRVRIVVVYESLCPYSRDFVYAQLLPTYSKLSPYITLTMLPFGKAIVKNETDGKGNNVTKISCHHGPSECTGNQIETCVLRVVKTTLVAVRIVACMSTYASPHLAGQGCVEANGVKWSLIDTCVKQHGNEYELQVARENVDLPECGDSRSSGHRRRGQGQLCQRSSTERHDGPDV</sequence>
<proteinExistence type="inferred from homology"/>
<dbReference type="GO" id="GO:0016671">
    <property type="term" value="F:oxidoreductase activity, acting on a sulfur group of donors, disulfide as acceptor"/>
    <property type="evidence" value="ECO:0007669"/>
    <property type="project" value="InterPro"/>
</dbReference>
<feature type="region of interest" description="Disordered" evidence="6">
    <location>
        <begin position="47"/>
        <end position="73"/>
    </location>
</feature>
<protein>
    <submittedName>
        <fullName evidence="7">Putative gamma-interferon inducible lysosomal thiol reductase</fullName>
    </submittedName>
</protein>
<keyword evidence="4" id="KW-0732">Signal</keyword>
<dbReference type="GO" id="GO:0005576">
    <property type="term" value="C:extracellular region"/>
    <property type="evidence" value="ECO:0007669"/>
    <property type="project" value="UniProtKB-SubCell"/>
</dbReference>
<evidence type="ECO:0000256" key="4">
    <source>
        <dbReference type="ARBA" id="ARBA00022729"/>
    </source>
</evidence>
<feature type="compositionally biased region" description="Basic and acidic residues" evidence="6">
    <location>
        <begin position="256"/>
        <end position="265"/>
    </location>
</feature>
<feature type="region of interest" description="Disordered" evidence="6">
    <location>
        <begin position="234"/>
        <end position="265"/>
    </location>
</feature>
<accession>A0A147BNU5</accession>
<name>A0A147BNU5_IXORI</name>
<reference evidence="7" key="1">
    <citation type="journal article" date="2018" name="PLoS Negl. Trop. Dis.">
        <title>Sialome diversity of ticks revealed by RNAseq of single tick salivary glands.</title>
        <authorList>
            <person name="Perner J."/>
            <person name="Kropackova S."/>
            <person name="Kopacek P."/>
            <person name="Ribeiro J.M."/>
        </authorList>
    </citation>
    <scope>NUCLEOTIDE SEQUENCE</scope>
    <source>
        <strain evidence="7">Siblings of single egg batch collected in Ceske Budejovice</strain>
        <tissue evidence="7">Salivary glands</tissue>
    </source>
</reference>
<feature type="compositionally biased region" description="Polar residues" evidence="6">
    <location>
        <begin position="50"/>
        <end position="67"/>
    </location>
</feature>
<dbReference type="InterPro" id="IPR004911">
    <property type="entry name" value="Interferon-induced_GILT"/>
</dbReference>
<dbReference type="PANTHER" id="PTHR13234:SF8">
    <property type="entry name" value="GAMMA-INTERFERON-INDUCIBLE LYSOSOMAL THIOL REDUCTASE"/>
    <property type="match status" value="1"/>
</dbReference>
<evidence type="ECO:0000256" key="6">
    <source>
        <dbReference type="SAM" id="MobiDB-lite"/>
    </source>
</evidence>
<dbReference type="AlphaFoldDB" id="A0A147BNU5"/>
<comment type="similarity">
    <text evidence="2">Belongs to the GILT family.</text>
</comment>
<keyword evidence="5" id="KW-0325">Glycoprotein</keyword>
<evidence type="ECO:0000313" key="7">
    <source>
        <dbReference type="EMBL" id="JAR92448.1"/>
    </source>
</evidence>
<keyword evidence="3" id="KW-0964">Secreted</keyword>
<dbReference type="EMBL" id="GEGO01002956">
    <property type="protein sequence ID" value="JAR92448.1"/>
    <property type="molecule type" value="Transcribed_RNA"/>
</dbReference>
<organism evidence="7">
    <name type="scientific">Ixodes ricinus</name>
    <name type="common">Common tick</name>
    <name type="synonym">Acarus ricinus</name>
    <dbReference type="NCBI Taxonomy" id="34613"/>
    <lineage>
        <taxon>Eukaryota</taxon>
        <taxon>Metazoa</taxon>
        <taxon>Ecdysozoa</taxon>
        <taxon>Arthropoda</taxon>
        <taxon>Chelicerata</taxon>
        <taxon>Arachnida</taxon>
        <taxon>Acari</taxon>
        <taxon>Parasitiformes</taxon>
        <taxon>Ixodida</taxon>
        <taxon>Ixodoidea</taxon>
        <taxon>Ixodidae</taxon>
        <taxon>Ixodinae</taxon>
        <taxon>Ixodes</taxon>
    </lineage>
</organism>
<evidence type="ECO:0000256" key="2">
    <source>
        <dbReference type="ARBA" id="ARBA00005679"/>
    </source>
</evidence>
<evidence type="ECO:0000256" key="3">
    <source>
        <dbReference type="ARBA" id="ARBA00022525"/>
    </source>
</evidence>
<evidence type="ECO:0000256" key="5">
    <source>
        <dbReference type="ARBA" id="ARBA00023180"/>
    </source>
</evidence>
<comment type="subcellular location">
    <subcellularLocation>
        <location evidence="1">Secreted</location>
    </subcellularLocation>
</comment>